<proteinExistence type="predicted"/>
<evidence type="ECO:0000259" key="1">
    <source>
        <dbReference type="Pfam" id="PF16323"/>
    </source>
</evidence>
<sequence>MKKIIYLIIAVYSFVSCNGNPEGFTVDLPAGSFQFTPAMGGAVLRYKLPNDPDVIAINVRYKDVYGNHILKTGSNSTDLLTITGFNEEASNISAQISFLKRNNEESQPINVTFDTLDSAPICFINSAEVKSGWNGCTLEYSNPEGTTGMAHIFYIGTNPLDNQTDTIWIESFPLTEGRDIRHYTPKQKRPSHTIIVRVEDYRGYIVKERVWEEIHAFNVEKLEPSKFELIYKNSLEIPEEKIGIEYLTDGDTKGTYWFQTQDLHHYYTFLSKENGVGEASEPMYIDLKKMRPVSEIRFYAYRYIGKKGFNSKPAPDWGRPPINTSYKGPQYFKNYLMNKLPCSVTIYGCRKEVNNFSWDSMEWEVISSFNDDPDISDEERWTYHAVTCGGTTNTHRFATLSALEEAAPIYKSMSIDIDKQKEGFRYLKIKFNGTYNMYPSNYENNNTTNKHTKHLTFHELEVYSDKD</sequence>
<dbReference type="RefSeq" id="WP_021646818.1">
    <property type="nucleotide sequence ID" value="NZ_KE993153.1"/>
</dbReference>
<protein>
    <recommendedName>
        <fullName evidence="1">DUF4959 domain-containing protein</fullName>
    </recommendedName>
</protein>
<feature type="domain" description="DUF4959" evidence="1">
    <location>
        <begin position="34"/>
        <end position="114"/>
    </location>
</feature>
<evidence type="ECO:0000313" key="2">
    <source>
        <dbReference type="EMBL" id="ERI81670.1"/>
    </source>
</evidence>
<accession>U2CAX1</accession>
<dbReference type="OrthoDB" id="1099877at2"/>
<dbReference type="Proteomes" id="UP000016496">
    <property type="component" value="Unassembled WGS sequence"/>
</dbReference>
<reference evidence="2 3" key="1">
    <citation type="submission" date="2013-08" db="EMBL/GenBank/DDBJ databases">
        <authorList>
            <person name="Weinstock G."/>
            <person name="Sodergren E."/>
            <person name="Wylie T."/>
            <person name="Fulton L."/>
            <person name="Fulton R."/>
            <person name="Fronick C."/>
            <person name="O'Laughlin M."/>
            <person name="Godfrey J."/>
            <person name="Miner T."/>
            <person name="Herter B."/>
            <person name="Appelbaum E."/>
            <person name="Cordes M."/>
            <person name="Lek S."/>
            <person name="Wollam A."/>
            <person name="Pepin K.H."/>
            <person name="Palsikar V.B."/>
            <person name="Mitreva M."/>
            <person name="Wilson R.K."/>
        </authorList>
    </citation>
    <scope>NUCLEOTIDE SEQUENCE [LARGE SCALE GENOMIC DNA]</scope>
    <source>
        <strain evidence="2 3">F0041</strain>
    </source>
</reference>
<dbReference type="HOGENOM" id="CLU_601082_0_0_10"/>
<dbReference type="Pfam" id="PF16323">
    <property type="entry name" value="DUF4959"/>
    <property type="match status" value="1"/>
</dbReference>
<dbReference type="EMBL" id="AWSV01000155">
    <property type="protein sequence ID" value="ERI81670.1"/>
    <property type="molecule type" value="Genomic_DNA"/>
</dbReference>
<dbReference type="InterPro" id="IPR032527">
    <property type="entry name" value="DUF4959"/>
</dbReference>
<dbReference type="AlphaFoldDB" id="U2CAX1"/>
<dbReference type="PROSITE" id="PS51257">
    <property type="entry name" value="PROKAR_LIPOPROTEIN"/>
    <property type="match status" value="1"/>
</dbReference>
<evidence type="ECO:0000313" key="3">
    <source>
        <dbReference type="Proteomes" id="UP000016496"/>
    </source>
</evidence>
<dbReference type="PATRIC" id="fig|1321819.3.peg.2826"/>
<comment type="caution">
    <text evidence="2">The sequence shown here is derived from an EMBL/GenBank/DDBJ whole genome shotgun (WGS) entry which is preliminary data.</text>
</comment>
<name>U2CAX1_9BACE</name>
<organism evidence="2 3">
    <name type="scientific">Bacteroides pyogenes F0041</name>
    <dbReference type="NCBI Taxonomy" id="1321819"/>
    <lineage>
        <taxon>Bacteria</taxon>
        <taxon>Pseudomonadati</taxon>
        <taxon>Bacteroidota</taxon>
        <taxon>Bacteroidia</taxon>
        <taxon>Bacteroidales</taxon>
        <taxon>Bacteroidaceae</taxon>
        <taxon>Bacteroides</taxon>
    </lineage>
</organism>
<gene>
    <name evidence="2" type="ORF">HMPREF1981_03059</name>
</gene>